<evidence type="ECO:0000256" key="2">
    <source>
        <dbReference type="ARBA" id="ARBA00022527"/>
    </source>
</evidence>
<dbReference type="Gene3D" id="1.10.510.10">
    <property type="entry name" value="Transferase(Phosphotransferase) domain 1"/>
    <property type="match status" value="1"/>
</dbReference>
<dbReference type="Gene3D" id="3.30.200.20">
    <property type="entry name" value="Phosphorylase Kinase, domain 1"/>
    <property type="match status" value="1"/>
</dbReference>
<keyword evidence="3" id="KW-0808">Transferase</keyword>
<dbReference type="InterPro" id="IPR008271">
    <property type="entry name" value="Ser/Thr_kinase_AS"/>
</dbReference>
<evidence type="ECO:0000256" key="5">
    <source>
        <dbReference type="ARBA" id="ARBA00022777"/>
    </source>
</evidence>
<reference evidence="12" key="1">
    <citation type="submission" date="2023-06" db="EMBL/GenBank/DDBJ databases">
        <title>Genomic analysis of the entomopathogenic nematode Steinernema hermaphroditum.</title>
        <authorList>
            <person name="Schwarz E.M."/>
            <person name="Heppert J.K."/>
            <person name="Baniya A."/>
            <person name="Schwartz H.T."/>
            <person name="Tan C.-H."/>
            <person name="Antoshechkin I."/>
            <person name="Sternberg P.W."/>
            <person name="Goodrich-Blair H."/>
            <person name="Dillman A.R."/>
        </authorList>
    </citation>
    <scope>NUCLEOTIDE SEQUENCE</scope>
    <source>
        <strain evidence="12">PS9179</strain>
        <tissue evidence="12">Whole animal</tissue>
    </source>
</reference>
<comment type="similarity">
    <text evidence="10">Belongs to the protein kinase superfamily.</text>
</comment>
<dbReference type="GO" id="GO:0004674">
    <property type="term" value="F:protein serine/threonine kinase activity"/>
    <property type="evidence" value="ECO:0007669"/>
    <property type="project" value="UniProtKB-KW"/>
</dbReference>
<keyword evidence="13" id="KW-1185">Reference proteome</keyword>
<evidence type="ECO:0000256" key="7">
    <source>
        <dbReference type="ARBA" id="ARBA00047899"/>
    </source>
</evidence>
<evidence type="ECO:0000313" key="13">
    <source>
        <dbReference type="Proteomes" id="UP001175271"/>
    </source>
</evidence>
<comment type="catalytic activity">
    <reaction evidence="8">
        <text>L-seryl-[protein] + ATP = O-phospho-L-seryl-[protein] + ADP + H(+)</text>
        <dbReference type="Rhea" id="RHEA:17989"/>
        <dbReference type="Rhea" id="RHEA-COMP:9863"/>
        <dbReference type="Rhea" id="RHEA-COMP:11604"/>
        <dbReference type="ChEBI" id="CHEBI:15378"/>
        <dbReference type="ChEBI" id="CHEBI:29999"/>
        <dbReference type="ChEBI" id="CHEBI:30616"/>
        <dbReference type="ChEBI" id="CHEBI:83421"/>
        <dbReference type="ChEBI" id="CHEBI:456216"/>
        <dbReference type="EC" id="2.7.11.1"/>
    </reaction>
</comment>
<dbReference type="PROSITE" id="PS00108">
    <property type="entry name" value="PROTEIN_KINASE_ST"/>
    <property type="match status" value="1"/>
</dbReference>
<dbReference type="SUPFAM" id="SSF56112">
    <property type="entry name" value="Protein kinase-like (PK-like)"/>
    <property type="match status" value="1"/>
</dbReference>
<dbReference type="InterPro" id="IPR000719">
    <property type="entry name" value="Prot_kinase_dom"/>
</dbReference>
<dbReference type="InterPro" id="IPR011009">
    <property type="entry name" value="Kinase-like_dom_sf"/>
</dbReference>
<accession>A0AA39IG40</accession>
<dbReference type="GO" id="GO:0005524">
    <property type="term" value="F:ATP binding"/>
    <property type="evidence" value="ECO:0007669"/>
    <property type="project" value="UniProtKB-UniRule"/>
</dbReference>
<evidence type="ECO:0000313" key="12">
    <source>
        <dbReference type="EMBL" id="KAK0423015.1"/>
    </source>
</evidence>
<dbReference type="PANTHER" id="PTHR47634">
    <property type="entry name" value="PROTEIN KINASE DOMAIN-CONTAINING PROTEIN-RELATED"/>
    <property type="match status" value="1"/>
</dbReference>
<keyword evidence="2 10" id="KW-0723">Serine/threonine-protein kinase</keyword>
<keyword evidence="5" id="KW-0418">Kinase</keyword>
<protein>
    <recommendedName>
        <fullName evidence="1">non-specific serine/threonine protein kinase</fullName>
        <ecNumber evidence="1">2.7.11.1</ecNumber>
    </recommendedName>
</protein>
<dbReference type="SMART" id="SM00220">
    <property type="entry name" value="S_TKc"/>
    <property type="match status" value="1"/>
</dbReference>
<comment type="caution">
    <text evidence="12">The sequence shown here is derived from an EMBL/GenBank/DDBJ whole genome shotgun (WGS) entry which is preliminary data.</text>
</comment>
<feature type="domain" description="Protein kinase" evidence="11">
    <location>
        <begin position="27"/>
        <end position="399"/>
    </location>
</feature>
<comment type="catalytic activity">
    <reaction evidence="7">
        <text>L-threonyl-[protein] + ATP = O-phospho-L-threonyl-[protein] + ADP + H(+)</text>
        <dbReference type="Rhea" id="RHEA:46608"/>
        <dbReference type="Rhea" id="RHEA-COMP:11060"/>
        <dbReference type="Rhea" id="RHEA-COMP:11605"/>
        <dbReference type="ChEBI" id="CHEBI:15378"/>
        <dbReference type="ChEBI" id="CHEBI:30013"/>
        <dbReference type="ChEBI" id="CHEBI:30616"/>
        <dbReference type="ChEBI" id="CHEBI:61977"/>
        <dbReference type="ChEBI" id="CHEBI:456216"/>
        <dbReference type="EC" id="2.7.11.1"/>
    </reaction>
</comment>
<evidence type="ECO:0000259" key="11">
    <source>
        <dbReference type="PROSITE" id="PS50011"/>
    </source>
</evidence>
<dbReference type="PROSITE" id="PS00107">
    <property type="entry name" value="PROTEIN_KINASE_ATP"/>
    <property type="match status" value="1"/>
</dbReference>
<dbReference type="PANTHER" id="PTHR47634:SF9">
    <property type="entry name" value="PROTEIN KINASE DOMAIN-CONTAINING PROTEIN-RELATED"/>
    <property type="match status" value="1"/>
</dbReference>
<keyword evidence="6 9" id="KW-0067">ATP-binding</keyword>
<organism evidence="12 13">
    <name type="scientific">Steinernema hermaphroditum</name>
    <dbReference type="NCBI Taxonomy" id="289476"/>
    <lineage>
        <taxon>Eukaryota</taxon>
        <taxon>Metazoa</taxon>
        <taxon>Ecdysozoa</taxon>
        <taxon>Nematoda</taxon>
        <taxon>Chromadorea</taxon>
        <taxon>Rhabditida</taxon>
        <taxon>Tylenchina</taxon>
        <taxon>Panagrolaimomorpha</taxon>
        <taxon>Strongyloidoidea</taxon>
        <taxon>Steinernematidae</taxon>
        <taxon>Steinernema</taxon>
    </lineage>
</organism>
<dbReference type="GO" id="GO:0050684">
    <property type="term" value="P:regulation of mRNA processing"/>
    <property type="evidence" value="ECO:0007669"/>
    <property type="project" value="TreeGrafter"/>
</dbReference>
<feature type="binding site" evidence="9">
    <location>
        <position position="56"/>
    </location>
    <ligand>
        <name>ATP</name>
        <dbReference type="ChEBI" id="CHEBI:30616"/>
    </ligand>
</feature>
<dbReference type="EMBL" id="JAUCMV010000001">
    <property type="protein sequence ID" value="KAK0423015.1"/>
    <property type="molecule type" value="Genomic_DNA"/>
</dbReference>
<proteinExistence type="inferred from homology"/>
<dbReference type="FunFam" id="1.10.510.10:FF:000275">
    <property type="entry name" value="SRSF protein kinase 2 isoform X3"/>
    <property type="match status" value="1"/>
</dbReference>
<dbReference type="InterPro" id="IPR051334">
    <property type="entry name" value="SRPK"/>
</dbReference>
<evidence type="ECO:0000256" key="8">
    <source>
        <dbReference type="ARBA" id="ARBA00048679"/>
    </source>
</evidence>
<dbReference type="EC" id="2.7.11.1" evidence="1"/>
<sequence length="400" mass="46059">MEQESAKEYGRGGLPYIEPGECLAKEFYVIRKLGCGNFSVVWLCWHATKLRFYAVKIVKSLWKYRVMAKDEIKAFILQRTVNVKEIVEYAGSFMLRRNGEHVCIVTEVLGENMLYAIDNIPNERRVRVVKLVTRCLLRGLAALEKRHVVHTDIKPENLLFTKPELVTCFEALDIIEKMLKRRWLPKDALSAVATSRIVRMTMQKTRDLQRCKAQIEKRKDHLEQSTNTEVVGIKIADLGNAVIQDYRLRGVIQTMQYRSPESVLRLGFDYTTDVFSAACTIFEWATGDYLFDVPNKTSPLDESKDLLTRLTLVVGDLPHEVLRHGLSYRELFDEEGHLKRPAGFSGVDEPPKALYDILVEVHGWDPKAAQGFARFLLMMLRLDPTKRPTAKECLQHQWLS</sequence>
<dbReference type="Proteomes" id="UP001175271">
    <property type="component" value="Unassembled WGS sequence"/>
</dbReference>
<evidence type="ECO:0000256" key="9">
    <source>
        <dbReference type="PROSITE-ProRule" id="PRU10141"/>
    </source>
</evidence>
<gene>
    <name evidence="12" type="ORF">QR680_007926</name>
</gene>
<name>A0AA39IG40_9BILA</name>
<evidence type="ECO:0000256" key="4">
    <source>
        <dbReference type="ARBA" id="ARBA00022741"/>
    </source>
</evidence>
<evidence type="ECO:0000256" key="6">
    <source>
        <dbReference type="ARBA" id="ARBA00022840"/>
    </source>
</evidence>
<dbReference type="InterPro" id="IPR017441">
    <property type="entry name" value="Protein_kinase_ATP_BS"/>
</dbReference>
<dbReference type="Pfam" id="PF00069">
    <property type="entry name" value="Pkinase"/>
    <property type="match status" value="2"/>
</dbReference>
<evidence type="ECO:0000256" key="1">
    <source>
        <dbReference type="ARBA" id="ARBA00012513"/>
    </source>
</evidence>
<evidence type="ECO:0000256" key="3">
    <source>
        <dbReference type="ARBA" id="ARBA00022679"/>
    </source>
</evidence>
<evidence type="ECO:0000256" key="10">
    <source>
        <dbReference type="RuleBase" id="RU000304"/>
    </source>
</evidence>
<dbReference type="GO" id="GO:0000245">
    <property type="term" value="P:spliceosomal complex assembly"/>
    <property type="evidence" value="ECO:0007669"/>
    <property type="project" value="TreeGrafter"/>
</dbReference>
<dbReference type="AlphaFoldDB" id="A0AA39IG40"/>
<dbReference type="PROSITE" id="PS50011">
    <property type="entry name" value="PROTEIN_KINASE_DOM"/>
    <property type="match status" value="1"/>
</dbReference>
<keyword evidence="4 9" id="KW-0547">Nucleotide-binding</keyword>